<sequence>MKQIEQNRNNRTCSEKMRCVIYTLRTCLLQQQQTFNHNNHGNYHNTKNNLKSR</sequence>
<protein>
    <submittedName>
        <fullName evidence="1">Uncharacterized protein</fullName>
    </submittedName>
</protein>
<dbReference type="EMBL" id="GGEC01000504">
    <property type="protein sequence ID" value="MBW80987.1"/>
    <property type="molecule type" value="Transcribed_RNA"/>
</dbReference>
<proteinExistence type="predicted"/>
<accession>A0A2P2III1</accession>
<dbReference type="AlphaFoldDB" id="A0A2P2III1"/>
<evidence type="ECO:0000313" key="1">
    <source>
        <dbReference type="EMBL" id="MBW80987.1"/>
    </source>
</evidence>
<name>A0A2P2III1_RHIMU</name>
<reference evidence="1" key="1">
    <citation type="submission" date="2018-02" db="EMBL/GenBank/DDBJ databases">
        <title>Rhizophora mucronata_Transcriptome.</title>
        <authorList>
            <person name="Meera S.P."/>
            <person name="Sreeshan A."/>
            <person name="Augustine A."/>
        </authorList>
    </citation>
    <scope>NUCLEOTIDE SEQUENCE</scope>
    <source>
        <tissue evidence="1">Leaf</tissue>
    </source>
</reference>
<organism evidence="1">
    <name type="scientific">Rhizophora mucronata</name>
    <name type="common">Asiatic mangrove</name>
    <dbReference type="NCBI Taxonomy" id="61149"/>
    <lineage>
        <taxon>Eukaryota</taxon>
        <taxon>Viridiplantae</taxon>
        <taxon>Streptophyta</taxon>
        <taxon>Embryophyta</taxon>
        <taxon>Tracheophyta</taxon>
        <taxon>Spermatophyta</taxon>
        <taxon>Magnoliopsida</taxon>
        <taxon>eudicotyledons</taxon>
        <taxon>Gunneridae</taxon>
        <taxon>Pentapetalae</taxon>
        <taxon>rosids</taxon>
        <taxon>fabids</taxon>
        <taxon>Malpighiales</taxon>
        <taxon>Rhizophoraceae</taxon>
        <taxon>Rhizophora</taxon>
    </lineage>
</organism>